<dbReference type="Gene3D" id="3.40.50.2300">
    <property type="match status" value="1"/>
</dbReference>
<sequence length="126" mass="13798">MAAAVGRKKILVVDDSETALMLQRLTLERGYDVITAKDGRAGVDLAIAERPDLILLDVVMPKMNGFEACRALRAEAATRGIPVIMVTSRGEMEQMEQAFLSGCTDYVSKPVRSVELLEKIKQCLGE</sequence>
<dbReference type="AlphaFoldDB" id="A0A017T222"/>
<dbReference type="InterPro" id="IPR001789">
    <property type="entry name" value="Sig_transdc_resp-reg_receiver"/>
</dbReference>
<dbReference type="PANTHER" id="PTHR44591">
    <property type="entry name" value="STRESS RESPONSE REGULATOR PROTEIN 1"/>
    <property type="match status" value="1"/>
</dbReference>
<dbReference type="SUPFAM" id="SSF52172">
    <property type="entry name" value="CheY-like"/>
    <property type="match status" value="1"/>
</dbReference>
<keyword evidence="1 2" id="KW-0597">Phosphoprotein</keyword>
<dbReference type="Pfam" id="PF00072">
    <property type="entry name" value="Response_reg"/>
    <property type="match status" value="1"/>
</dbReference>
<dbReference type="OrthoDB" id="9790791at2"/>
<dbReference type="GO" id="GO:0000160">
    <property type="term" value="P:phosphorelay signal transduction system"/>
    <property type="evidence" value="ECO:0007669"/>
    <property type="project" value="InterPro"/>
</dbReference>
<dbReference type="InterPro" id="IPR011006">
    <property type="entry name" value="CheY-like_superfamily"/>
</dbReference>
<feature type="domain" description="Response regulatory" evidence="3">
    <location>
        <begin position="9"/>
        <end position="124"/>
    </location>
</feature>
<comment type="caution">
    <text evidence="4">The sequence shown here is derived from an EMBL/GenBank/DDBJ whole genome shotgun (WGS) entry which is preliminary data.</text>
</comment>
<proteinExistence type="predicted"/>
<reference evidence="4 5" key="1">
    <citation type="submission" date="2013-05" db="EMBL/GenBank/DDBJ databases">
        <title>Genome assembly of Chondromyces apiculatus DSM 436.</title>
        <authorList>
            <person name="Sharma G."/>
            <person name="Khatri I."/>
            <person name="Kaur C."/>
            <person name="Mayilraj S."/>
            <person name="Subramanian S."/>
        </authorList>
    </citation>
    <scope>NUCLEOTIDE SEQUENCE [LARGE SCALE GENOMIC DNA]</scope>
    <source>
        <strain evidence="4 5">DSM 436</strain>
    </source>
</reference>
<feature type="modified residue" description="4-aspartylphosphate" evidence="2">
    <location>
        <position position="57"/>
    </location>
</feature>
<evidence type="ECO:0000256" key="2">
    <source>
        <dbReference type="PROSITE-ProRule" id="PRU00169"/>
    </source>
</evidence>
<dbReference type="STRING" id="1192034.CAP_6773"/>
<dbReference type="PANTHER" id="PTHR44591:SF20">
    <property type="entry name" value="PROTEIN PILH"/>
    <property type="match status" value="1"/>
</dbReference>
<evidence type="ECO:0000313" key="5">
    <source>
        <dbReference type="Proteomes" id="UP000019678"/>
    </source>
</evidence>
<dbReference type="RefSeq" id="WP_044247380.1">
    <property type="nucleotide sequence ID" value="NZ_ASRX01000059.1"/>
</dbReference>
<gene>
    <name evidence="4" type="ORF">CAP_6773</name>
</gene>
<dbReference type="EMBL" id="ASRX01000059">
    <property type="protein sequence ID" value="EYF02566.1"/>
    <property type="molecule type" value="Genomic_DNA"/>
</dbReference>
<evidence type="ECO:0000256" key="1">
    <source>
        <dbReference type="ARBA" id="ARBA00022553"/>
    </source>
</evidence>
<keyword evidence="5" id="KW-1185">Reference proteome</keyword>
<dbReference type="InterPro" id="IPR050595">
    <property type="entry name" value="Bact_response_regulator"/>
</dbReference>
<name>A0A017T222_9BACT</name>
<dbReference type="eggNOG" id="COG0745">
    <property type="taxonomic scope" value="Bacteria"/>
</dbReference>
<dbReference type="SMART" id="SM00448">
    <property type="entry name" value="REC"/>
    <property type="match status" value="1"/>
</dbReference>
<dbReference type="PROSITE" id="PS50110">
    <property type="entry name" value="RESPONSE_REGULATORY"/>
    <property type="match status" value="1"/>
</dbReference>
<evidence type="ECO:0000259" key="3">
    <source>
        <dbReference type="PROSITE" id="PS50110"/>
    </source>
</evidence>
<accession>A0A017T222</accession>
<evidence type="ECO:0000313" key="4">
    <source>
        <dbReference type="EMBL" id="EYF02566.1"/>
    </source>
</evidence>
<dbReference type="Proteomes" id="UP000019678">
    <property type="component" value="Unassembled WGS sequence"/>
</dbReference>
<organism evidence="4 5">
    <name type="scientific">Chondromyces apiculatus DSM 436</name>
    <dbReference type="NCBI Taxonomy" id="1192034"/>
    <lineage>
        <taxon>Bacteria</taxon>
        <taxon>Pseudomonadati</taxon>
        <taxon>Myxococcota</taxon>
        <taxon>Polyangia</taxon>
        <taxon>Polyangiales</taxon>
        <taxon>Polyangiaceae</taxon>
        <taxon>Chondromyces</taxon>
    </lineage>
</organism>
<protein>
    <submittedName>
        <fullName evidence="4">Twitching motility protein PilH</fullName>
    </submittedName>
</protein>